<dbReference type="Pfam" id="PF13432">
    <property type="entry name" value="TPR_16"/>
    <property type="match status" value="1"/>
</dbReference>
<protein>
    <submittedName>
        <fullName evidence="2">Putative TPR repeat methyltransferase</fullName>
    </submittedName>
</protein>
<dbReference type="SUPFAM" id="SSF48452">
    <property type="entry name" value="TPR-like"/>
    <property type="match status" value="1"/>
</dbReference>
<dbReference type="InterPro" id="IPR019734">
    <property type="entry name" value="TPR_rpt"/>
</dbReference>
<dbReference type="InterPro" id="IPR029063">
    <property type="entry name" value="SAM-dependent_MTases_sf"/>
</dbReference>
<dbReference type="AlphaFoldDB" id="A0A4R6QSP2"/>
<evidence type="ECO:0000313" key="3">
    <source>
        <dbReference type="Proteomes" id="UP000295361"/>
    </source>
</evidence>
<keyword evidence="3" id="KW-1185">Reference proteome</keyword>
<dbReference type="Pfam" id="PF07721">
    <property type="entry name" value="TPR_4"/>
    <property type="match status" value="1"/>
</dbReference>
<organism evidence="2 3">
    <name type="scientific">Roseateles toxinivorans</name>
    <dbReference type="NCBI Taxonomy" id="270368"/>
    <lineage>
        <taxon>Bacteria</taxon>
        <taxon>Pseudomonadati</taxon>
        <taxon>Pseudomonadota</taxon>
        <taxon>Betaproteobacteria</taxon>
        <taxon>Burkholderiales</taxon>
        <taxon>Sphaerotilaceae</taxon>
        <taxon>Roseateles</taxon>
    </lineage>
</organism>
<dbReference type="EMBL" id="SNXS01000002">
    <property type="protein sequence ID" value="TDP72851.1"/>
    <property type="molecule type" value="Genomic_DNA"/>
</dbReference>
<dbReference type="Pfam" id="PF14559">
    <property type="entry name" value="TPR_19"/>
    <property type="match status" value="1"/>
</dbReference>
<dbReference type="GO" id="GO:0042802">
    <property type="term" value="F:identical protein binding"/>
    <property type="evidence" value="ECO:0007669"/>
    <property type="project" value="InterPro"/>
</dbReference>
<dbReference type="InterPro" id="IPR050508">
    <property type="entry name" value="Methyltransf_Superfamily"/>
</dbReference>
<dbReference type="Gene3D" id="1.25.40.10">
    <property type="entry name" value="Tetratricopeptide repeat domain"/>
    <property type="match status" value="2"/>
</dbReference>
<keyword evidence="2" id="KW-0808">Transferase</keyword>
<dbReference type="InterPro" id="IPR011717">
    <property type="entry name" value="TPR-4"/>
</dbReference>
<dbReference type="InterPro" id="IPR011990">
    <property type="entry name" value="TPR-like_helical_dom_sf"/>
</dbReference>
<dbReference type="GO" id="GO:0032259">
    <property type="term" value="P:methylation"/>
    <property type="evidence" value="ECO:0007669"/>
    <property type="project" value="UniProtKB-KW"/>
</dbReference>
<keyword evidence="2" id="KW-0489">Methyltransferase</keyword>
<proteinExistence type="predicted"/>
<dbReference type="Gene3D" id="3.40.50.150">
    <property type="entry name" value="Vaccinia Virus protein VP39"/>
    <property type="match status" value="1"/>
</dbReference>
<dbReference type="OrthoDB" id="9809392at2"/>
<dbReference type="Proteomes" id="UP000295361">
    <property type="component" value="Unassembled WGS sequence"/>
</dbReference>
<name>A0A4R6QSP2_9BURK</name>
<dbReference type="SUPFAM" id="SSF53335">
    <property type="entry name" value="S-adenosyl-L-methionine-dependent methyltransferases"/>
    <property type="match status" value="1"/>
</dbReference>
<reference evidence="2 3" key="1">
    <citation type="submission" date="2019-03" db="EMBL/GenBank/DDBJ databases">
        <title>Genomic Encyclopedia of Type Strains, Phase IV (KMG-IV): sequencing the most valuable type-strain genomes for metagenomic binning, comparative biology and taxonomic classification.</title>
        <authorList>
            <person name="Goeker M."/>
        </authorList>
    </citation>
    <scope>NUCLEOTIDE SEQUENCE [LARGE SCALE GENOMIC DNA]</scope>
    <source>
        <strain evidence="2 3">DSM 16998</strain>
    </source>
</reference>
<dbReference type="InterPro" id="IPR041698">
    <property type="entry name" value="Methyltransf_25"/>
</dbReference>
<dbReference type="CDD" id="cd02440">
    <property type="entry name" value="AdoMet_MTases"/>
    <property type="match status" value="1"/>
</dbReference>
<dbReference type="GO" id="GO:0008168">
    <property type="term" value="F:methyltransferase activity"/>
    <property type="evidence" value="ECO:0007669"/>
    <property type="project" value="UniProtKB-KW"/>
</dbReference>
<gene>
    <name evidence="2" type="ORF">DES47_102597</name>
</gene>
<evidence type="ECO:0000313" key="2">
    <source>
        <dbReference type="EMBL" id="TDP72851.1"/>
    </source>
</evidence>
<comment type="caution">
    <text evidence="2">The sequence shown here is derived from an EMBL/GenBank/DDBJ whole genome shotgun (WGS) entry which is preliminary data.</text>
</comment>
<dbReference type="PANTHER" id="PTHR42912">
    <property type="entry name" value="METHYLTRANSFERASE"/>
    <property type="match status" value="1"/>
</dbReference>
<sequence>MSEASLDAAFALHRAGRLDEAASAYRAIAPDDAVYLDALHLLGIVAGQQGRHDEAVELLTRVTAQRPDFMPARSNLGNAQLAAGQPAAALASFDAVLAAQAGDLFATRGRARSLYALGRLSEALAAYDATLALEPGCAISLMQCGDVLLRLGRRDEGVQALQRALGLGADAQRAQHMRFVLATVGADAMPEQAPAAYVRELFDGYAEGFDQALVQELDYRTPQLLAELLPDQPDAALAVLDLGCGTGLCGAFLRPRAARLVGIDLSEKMLVKAGERGLYDTLDCAELTAWLAACNERFDLVVAADVFVYLGDLSAVFAGVRRVLRPGGRFLFSVEAAQDGEVELGASRRYRHALPYLQRLAAERGLVLERTESRVLRRNLDADVQGHLLLLRAGA</sequence>
<dbReference type="RefSeq" id="WP_133700286.1">
    <property type="nucleotide sequence ID" value="NZ_SNXS01000002.1"/>
</dbReference>
<dbReference type="PANTHER" id="PTHR42912:SF93">
    <property type="entry name" value="N6-ADENOSINE-METHYLTRANSFERASE TMT1A"/>
    <property type="match status" value="1"/>
</dbReference>
<feature type="domain" description="Methyltransferase" evidence="1">
    <location>
        <begin position="239"/>
        <end position="328"/>
    </location>
</feature>
<dbReference type="Pfam" id="PF13649">
    <property type="entry name" value="Methyltransf_25"/>
    <property type="match status" value="1"/>
</dbReference>
<dbReference type="SMART" id="SM00028">
    <property type="entry name" value="TPR"/>
    <property type="match status" value="4"/>
</dbReference>
<evidence type="ECO:0000259" key="1">
    <source>
        <dbReference type="Pfam" id="PF13649"/>
    </source>
</evidence>
<accession>A0A4R6QSP2</accession>
<dbReference type="InParanoid" id="A0A4R6QSP2"/>